<gene>
    <name evidence="1" type="ORF">GTQ48_03465</name>
</gene>
<comment type="caution">
    <text evidence="1">The sequence shown here is derived from an EMBL/GenBank/DDBJ whole genome shotgun (WGS) entry which is preliminary data.</text>
</comment>
<dbReference type="AlphaFoldDB" id="A0A6N9TBP3"/>
<evidence type="ECO:0000313" key="2">
    <source>
        <dbReference type="Proteomes" id="UP000471381"/>
    </source>
</evidence>
<evidence type="ECO:0008006" key="3">
    <source>
        <dbReference type="Google" id="ProtNLM"/>
    </source>
</evidence>
<accession>A0A6N9TBP3</accession>
<evidence type="ECO:0000313" key="1">
    <source>
        <dbReference type="EMBL" id="NDW14590.1"/>
    </source>
</evidence>
<dbReference type="EMBL" id="JAAAWO010000002">
    <property type="protein sequence ID" value="NDW14590.1"/>
    <property type="molecule type" value="Genomic_DNA"/>
</dbReference>
<dbReference type="PROSITE" id="PS51257">
    <property type="entry name" value="PROKAR_LIPOPROTEIN"/>
    <property type="match status" value="1"/>
</dbReference>
<sequence>MLKHITYFFSAVTVMMGVTGCTNTPTVTKADIPLVHSSLAYSLNSTTALTINIPRANMLFDTNDSIPITFDGVRYQSTERYISATGNKCIRFVLSDSSKEAVPNATRKKITSCERDGVWVLINPLVGTTNMEGV</sequence>
<organism evidence="1 2">
    <name type="scientific">Alteromonas genovensis</name>
    <dbReference type="NCBI Taxonomy" id="471225"/>
    <lineage>
        <taxon>Bacteria</taxon>
        <taxon>Pseudomonadati</taxon>
        <taxon>Pseudomonadota</taxon>
        <taxon>Gammaproteobacteria</taxon>
        <taxon>Alteromonadales</taxon>
        <taxon>Alteromonadaceae</taxon>
        <taxon>Alteromonas/Salinimonas group</taxon>
        <taxon>Alteromonas</taxon>
    </lineage>
</organism>
<name>A0A6N9TBP3_9ALTE</name>
<dbReference type="RefSeq" id="WP_163105190.1">
    <property type="nucleotide sequence ID" value="NZ_JAAAWO010000002.1"/>
</dbReference>
<dbReference type="Proteomes" id="UP000471381">
    <property type="component" value="Unassembled WGS sequence"/>
</dbReference>
<proteinExistence type="predicted"/>
<keyword evidence="2" id="KW-1185">Reference proteome</keyword>
<reference evidence="1 2" key="1">
    <citation type="submission" date="2020-01" db="EMBL/GenBank/DDBJ databases">
        <title>Genomes of bacteria type strains.</title>
        <authorList>
            <person name="Chen J."/>
            <person name="Zhu S."/>
            <person name="Yang J."/>
        </authorList>
    </citation>
    <scope>NUCLEOTIDE SEQUENCE [LARGE SCALE GENOMIC DNA]</scope>
    <source>
        <strain evidence="1 2">LMG 24078</strain>
    </source>
</reference>
<protein>
    <recommendedName>
        <fullName evidence="3">Lipoprotein</fullName>
    </recommendedName>
</protein>